<protein>
    <submittedName>
        <fullName evidence="1">DUF3293 domain-containing protein</fullName>
    </submittedName>
</protein>
<sequence length="145" mass="16274">MMPPPHARFLHPAPLPVGARLARGWRLTAYEAGGAVARLGRRSASVDALLMAAGVREGAFAGAWNPLSRARPRGWNDRALTRLRQAASRLRWVEGIGRADRPTWCEQHLLILGDVRRTAVLARRFRQHAILRVRLRALSRLLVLR</sequence>
<keyword evidence="2" id="KW-1185">Reference proteome</keyword>
<reference evidence="2" key="1">
    <citation type="journal article" date="2021" name="Syst. Appl. Microbiol.">
        <title>Roseomonas hellenica sp. nov., isolated from roots of wild-growing Alkanna tinctoria.</title>
        <authorList>
            <person name="Rat A."/>
            <person name="Naranjo H.D."/>
            <person name="Lebbe L."/>
            <person name="Cnockaert M."/>
            <person name="Krigas N."/>
            <person name="Grigoriadou K."/>
            <person name="Maloupa E."/>
            <person name="Willems A."/>
        </authorList>
    </citation>
    <scope>NUCLEOTIDE SEQUENCE [LARGE SCALE GENOMIC DNA]</scope>
    <source>
        <strain evidence="2">LMG 31159</strain>
    </source>
</reference>
<dbReference type="Proteomes" id="UP000698752">
    <property type="component" value="Unassembled WGS sequence"/>
</dbReference>
<proteinExistence type="predicted"/>
<evidence type="ECO:0000313" key="1">
    <source>
        <dbReference type="EMBL" id="MBR0651143.1"/>
    </source>
</evidence>
<name>A0ABS5EJG0_9PROT</name>
<gene>
    <name evidence="1" type="ORF">GXW78_15835</name>
</gene>
<evidence type="ECO:0000313" key="2">
    <source>
        <dbReference type="Proteomes" id="UP000698752"/>
    </source>
</evidence>
<dbReference type="EMBL" id="JAAEDI010000016">
    <property type="protein sequence ID" value="MBR0651143.1"/>
    <property type="molecule type" value="Genomic_DNA"/>
</dbReference>
<dbReference type="Pfam" id="PF11697">
    <property type="entry name" value="DUF3293"/>
    <property type="match status" value="1"/>
</dbReference>
<organism evidence="1 2">
    <name type="scientific">Neoroseomonas terrae</name>
    <dbReference type="NCBI Taxonomy" id="424799"/>
    <lineage>
        <taxon>Bacteria</taxon>
        <taxon>Pseudomonadati</taxon>
        <taxon>Pseudomonadota</taxon>
        <taxon>Alphaproteobacteria</taxon>
        <taxon>Acetobacterales</taxon>
        <taxon>Acetobacteraceae</taxon>
        <taxon>Neoroseomonas</taxon>
    </lineage>
</organism>
<comment type="caution">
    <text evidence="1">The sequence shown here is derived from an EMBL/GenBank/DDBJ whole genome shotgun (WGS) entry which is preliminary data.</text>
</comment>
<accession>A0ABS5EJG0</accession>
<dbReference type="InterPro" id="IPR021710">
    <property type="entry name" value="DUF3293"/>
</dbReference>